<comment type="subcellular location">
    <subcellularLocation>
        <location evidence="1">Bacterial microcompartment</location>
    </subcellularLocation>
</comment>
<dbReference type="InterPro" id="IPR004992">
    <property type="entry name" value="EutN_CcmL"/>
</dbReference>
<sequence length="98" mass="10452">MFLGRVTGEVVATLKHRALEGRKLLWVERTIADGQGTGKATLAVDHAQAGPGDWVLVLDEGNGASQVLQRPRGPIRTVIVGIVDSVDRADGDAKRLVE</sequence>
<dbReference type="PANTHER" id="PTHR36539">
    <property type="entry name" value="ETHANOLAMINE UTILIZATION PROTEIN EUTN"/>
    <property type="match status" value="1"/>
</dbReference>
<dbReference type="EMBL" id="JAGQHS010000071">
    <property type="protein sequence ID" value="MCA9756882.1"/>
    <property type="molecule type" value="Genomic_DNA"/>
</dbReference>
<protein>
    <submittedName>
        <fullName evidence="3">EutN/CcmL family microcompartment protein</fullName>
    </submittedName>
</protein>
<keyword evidence="2" id="KW-1283">Bacterial microcompartment</keyword>
<dbReference type="Proteomes" id="UP000739538">
    <property type="component" value="Unassembled WGS sequence"/>
</dbReference>
<evidence type="ECO:0000256" key="1">
    <source>
        <dbReference type="ARBA" id="ARBA00024322"/>
    </source>
</evidence>
<dbReference type="GO" id="GO:0031469">
    <property type="term" value="C:bacterial microcompartment"/>
    <property type="evidence" value="ECO:0007669"/>
    <property type="project" value="UniProtKB-SubCell"/>
</dbReference>
<dbReference type="Pfam" id="PF03319">
    <property type="entry name" value="EutN_CcmL"/>
    <property type="match status" value="1"/>
</dbReference>
<dbReference type="Gene3D" id="2.40.50.220">
    <property type="entry name" value="EutN/Ccml"/>
    <property type="match status" value="1"/>
</dbReference>
<gene>
    <name evidence="3" type="ORF">KDA27_13845</name>
</gene>
<reference evidence="3" key="1">
    <citation type="submission" date="2020-04" db="EMBL/GenBank/DDBJ databases">
        <authorList>
            <person name="Zhang T."/>
        </authorList>
    </citation>
    <scope>NUCLEOTIDE SEQUENCE</scope>
    <source>
        <strain evidence="3">HKST-UBA02</strain>
    </source>
</reference>
<evidence type="ECO:0000313" key="4">
    <source>
        <dbReference type="Proteomes" id="UP000739538"/>
    </source>
</evidence>
<proteinExistence type="predicted"/>
<evidence type="ECO:0000256" key="2">
    <source>
        <dbReference type="ARBA" id="ARBA00024446"/>
    </source>
</evidence>
<dbReference type="PROSITE" id="PS51932">
    <property type="entry name" value="BMV"/>
    <property type="match status" value="1"/>
</dbReference>
<reference evidence="3" key="2">
    <citation type="journal article" date="2021" name="Microbiome">
        <title>Successional dynamics and alternative stable states in a saline activated sludge microbial community over 9 years.</title>
        <authorList>
            <person name="Wang Y."/>
            <person name="Ye J."/>
            <person name="Ju F."/>
            <person name="Liu L."/>
            <person name="Boyd J.A."/>
            <person name="Deng Y."/>
            <person name="Parks D.H."/>
            <person name="Jiang X."/>
            <person name="Yin X."/>
            <person name="Woodcroft B.J."/>
            <person name="Tyson G.W."/>
            <person name="Hugenholtz P."/>
            <person name="Polz M.F."/>
            <person name="Zhang T."/>
        </authorList>
    </citation>
    <scope>NUCLEOTIDE SEQUENCE</scope>
    <source>
        <strain evidence="3">HKST-UBA02</strain>
    </source>
</reference>
<organism evidence="3 4">
    <name type="scientific">Eiseniibacteriota bacterium</name>
    <dbReference type="NCBI Taxonomy" id="2212470"/>
    <lineage>
        <taxon>Bacteria</taxon>
        <taxon>Candidatus Eiseniibacteriota</taxon>
    </lineage>
</organism>
<dbReference type="AlphaFoldDB" id="A0A956NDR8"/>
<dbReference type="InterPro" id="IPR036677">
    <property type="entry name" value="EutN_CcmL_sf"/>
</dbReference>
<dbReference type="PANTHER" id="PTHR36539:SF1">
    <property type="entry name" value="BACTERIAL MICROCOMPARTMENT SHELL VERTEX PROTEIN EUTN"/>
    <property type="match status" value="1"/>
</dbReference>
<comment type="caution">
    <text evidence="3">The sequence shown here is derived from an EMBL/GenBank/DDBJ whole genome shotgun (WGS) entry which is preliminary data.</text>
</comment>
<accession>A0A956NDR8</accession>
<evidence type="ECO:0000313" key="3">
    <source>
        <dbReference type="EMBL" id="MCA9756882.1"/>
    </source>
</evidence>
<name>A0A956NDR8_UNCEI</name>
<dbReference type="SUPFAM" id="SSF159133">
    <property type="entry name" value="EutN/CcmL-like"/>
    <property type="match status" value="1"/>
</dbReference>